<dbReference type="EMBL" id="CAJOBB010022543">
    <property type="protein sequence ID" value="CAF4385683.1"/>
    <property type="molecule type" value="Genomic_DNA"/>
</dbReference>
<evidence type="ECO:0000256" key="1">
    <source>
        <dbReference type="SAM" id="MobiDB-lite"/>
    </source>
</evidence>
<accession>A0A820NB16</accession>
<dbReference type="AlphaFoldDB" id="A0A820NB16"/>
<protein>
    <submittedName>
        <fullName evidence="2">Uncharacterized protein</fullName>
    </submittedName>
</protein>
<evidence type="ECO:0000313" key="3">
    <source>
        <dbReference type="Proteomes" id="UP000663868"/>
    </source>
</evidence>
<name>A0A820NB16_9BILA</name>
<organism evidence="2 3">
    <name type="scientific">Adineta steineri</name>
    <dbReference type="NCBI Taxonomy" id="433720"/>
    <lineage>
        <taxon>Eukaryota</taxon>
        <taxon>Metazoa</taxon>
        <taxon>Spiralia</taxon>
        <taxon>Gnathifera</taxon>
        <taxon>Rotifera</taxon>
        <taxon>Eurotatoria</taxon>
        <taxon>Bdelloidea</taxon>
        <taxon>Adinetida</taxon>
        <taxon>Adinetidae</taxon>
        <taxon>Adineta</taxon>
    </lineage>
</organism>
<evidence type="ECO:0000313" key="2">
    <source>
        <dbReference type="EMBL" id="CAF4385683.1"/>
    </source>
</evidence>
<reference evidence="2" key="1">
    <citation type="submission" date="2021-02" db="EMBL/GenBank/DDBJ databases">
        <authorList>
            <person name="Nowell W R."/>
        </authorList>
    </citation>
    <scope>NUCLEOTIDE SEQUENCE</scope>
</reference>
<proteinExistence type="predicted"/>
<dbReference type="Proteomes" id="UP000663868">
    <property type="component" value="Unassembled WGS sequence"/>
</dbReference>
<comment type="caution">
    <text evidence="2">The sequence shown here is derived from an EMBL/GenBank/DDBJ whole genome shotgun (WGS) entry which is preliminary data.</text>
</comment>
<gene>
    <name evidence="2" type="ORF">KXQ929_LOCUS50167</name>
</gene>
<feature type="non-terminal residue" evidence="2">
    <location>
        <position position="182"/>
    </location>
</feature>
<feature type="region of interest" description="Disordered" evidence="1">
    <location>
        <begin position="155"/>
        <end position="182"/>
    </location>
</feature>
<feature type="non-terminal residue" evidence="2">
    <location>
        <position position="1"/>
    </location>
</feature>
<sequence>ILWKNTLYNSRYAPIHVPSAVPRSDYSTLSHYPVITPAAIVPQQQNSQIPIEQRTAQSRSFNYQPPNNLYQDNTKPHNSVNSTNNQYQNSIKPHSSVNITNNEHQPRTYDSYNHQPNHKIVNREITYPTNIQNNLPRPSTQKRRVQVVDYSRQTPSTSINEYMTGRNSSIPNRVPDTNKTQS</sequence>